<accession>A0AAD5U7V7</accession>
<evidence type="ECO:0000313" key="2">
    <source>
        <dbReference type="Proteomes" id="UP001211065"/>
    </source>
</evidence>
<proteinExistence type="predicted"/>
<organism evidence="1 2">
    <name type="scientific">Clydaea vesicula</name>
    <dbReference type="NCBI Taxonomy" id="447962"/>
    <lineage>
        <taxon>Eukaryota</taxon>
        <taxon>Fungi</taxon>
        <taxon>Fungi incertae sedis</taxon>
        <taxon>Chytridiomycota</taxon>
        <taxon>Chytridiomycota incertae sedis</taxon>
        <taxon>Chytridiomycetes</taxon>
        <taxon>Lobulomycetales</taxon>
        <taxon>Lobulomycetaceae</taxon>
        <taxon>Clydaea</taxon>
    </lineage>
</organism>
<dbReference type="Proteomes" id="UP001211065">
    <property type="component" value="Unassembled WGS sequence"/>
</dbReference>
<dbReference type="InterPro" id="IPR001611">
    <property type="entry name" value="Leu-rich_rpt"/>
</dbReference>
<protein>
    <submittedName>
        <fullName evidence="1">Uncharacterized protein</fullName>
    </submittedName>
</protein>
<name>A0AAD5U7V7_9FUNG</name>
<reference evidence="1" key="1">
    <citation type="submission" date="2020-05" db="EMBL/GenBank/DDBJ databases">
        <title>Phylogenomic resolution of chytrid fungi.</title>
        <authorList>
            <person name="Stajich J.E."/>
            <person name="Amses K."/>
            <person name="Simmons R."/>
            <person name="Seto K."/>
            <person name="Myers J."/>
            <person name="Bonds A."/>
            <person name="Quandt C.A."/>
            <person name="Barry K."/>
            <person name="Liu P."/>
            <person name="Grigoriev I."/>
            <person name="Longcore J.E."/>
            <person name="James T.Y."/>
        </authorList>
    </citation>
    <scope>NUCLEOTIDE SEQUENCE</scope>
    <source>
        <strain evidence="1">JEL0476</strain>
    </source>
</reference>
<dbReference type="InterPro" id="IPR032675">
    <property type="entry name" value="LRR_dom_sf"/>
</dbReference>
<dbReference type="AlphaFoldDB" id="A0AAD5U7V7"/>
<dbReference type="Gene3D" id="3.80.10.10">
    <property type="entry name" value="Ribonuclease Inhibitor"/>
    <property type="match status" value="1"/>
</dbReference>
<dbReference type="PROSITE" id="PS51450">
    <property type="entry name" value="LRR"/>
    <property type="match status" value="2"/>
</dbReference>
<dbReference type="SUPFAM" id="SSF52058">
    <property type="entry name" value="L domain-like"/>
    <property type="match status" value="1"/>
</dbReference>
<dbReference type="PANTHER" id="PTHR22708">
    <property type="entry name" value="LEUCINE-RICH REPEAT-CONTAINING PROTEIN 56"/>
    <property type="match status" value="1"/>
</dbReference>
<keyword evidence="2" id="KW-1185">Reference proteome</keyword>
<evidence type="ECO:0000313" key="1">
    <source>
        <dbReference type="EMBL" id="KAJ3224473.1"/>
    </source>
</evidence>
<dbReference type="PANTHER" id="PTHR22708:SF0">
    <property type="entry name" value="LEUCINE-RICH REPEAT-CONTAINING PROTEIN 56"/>
    <property type="match status" value="1"/>
</dbReference>
<gene>
    <name evidence="1" type="ORF">HK099_008423</name>
</gene>
<sequence length="437" mass="50734">MDFDEYFKERNPSLLTPQEELSKILQFHLSEKKLRQIVGEEDLDNVKNLKLKKIDCRYSSVSWLSLTIKNLRELQFKDGFIPNIREIGSGFKYLTTLKLIACELVELDGIGNISKLKEVHLPFNYIKELSPLAFLEDLEVLDLVGNLIEDIEEVENLTLCKNLKKLNLKENPITTNKKNVTSMSILNNLEKFKIYLNLELLESFDFEFNYDISNESRIEKKISDDGKISEVKQMEDAGRPSSARSSWHTRSRSNNYIPEKFSDTGSEFTFGTNQIMQGNPVLFLKHFKKKNSELLQTSKGHISQEKNIGVKNFVQDNYHQEKGEENSPKNLINSKRKLKKTSTINLKEDFEILNITKFEEKCYNPEKILFLNERPASSEFEEKKNVNNERIYFNRKKIFLKGNNKIDKTKEAIDVEDLNNSSCSSNSSIRVESCGQY</sequence>
<dbReference type="InterPro" id="IPR040091">
    <property type="entry name" value="LRRC56"/>
</dbReference>
<comment type="caution">
    <text evidence="1">The sequence shown here is derived from an EMBL/GenBank/DDBJ whole genome shotgun (WGS) entry which is preliminary data.</text>
</comment>
<dbReference type="EMBL" id="JADGJW010000092">
    <property type="protein sequence ID" value="KAJ3224473.1"/>
    <property type="molecule type" value="Genomic_DNA"/>
</dbReference>